<keyword evidence="1" id="KW-0732">Signal</keyword>
<keyword evidence="3" id="KW-1185">Reference proteome</keyword>
<gene>
    <name evidence="2" type="ORF">CTAM01_17336</name>
</gene>
<accession>A0ABQ9QG22</accession>
<feature type="chain" id="PRO_5045947209" description="Secreted protein" evidence="1">
    <location>
        <begin position="18"/>
        <end position="66"/>
    </location>
</feature>
<dbReference type="Proteomes" id="UP001227543">
    <property type="component" value="Unassembled WGS sequence"/>
</dbReference>
<proteinExistence type="predicted"/>
<evidence type="ECO:0000313" key="2">
    <source>
        <dbReference type="EMBL" id="KAK1448510.1"/>
    </source>
</evidence>
<organism evidence="2 3">
    <name type="scientific">Colletotrichum tamarilloi</name>
    <dbReference type="NCBI Taxonomy" id="1209934"/>
    <lineage>
        <taxon>Eukaryota</taxon>
        <taxon>Fungi</taxon>
        <taxon>Dikarya</taxon>
        <taxon>Ascomycota</taxon>
        <taxon>Pezizomycotina</taxon>
        <taxon>Sordariomycetes</taxon>
        <taxon>Hypocreomycetidae</taxon>
        <taxon>Glomerellales</taxon>
        <taxon>Glomerellaceae</taxon>
        <taxon>Colletotrichum</taxon>
        <taxon>Colletotrichum acutatum species complex</taxon>
    </lineage>
</organism>
<name>A0ABQ9QG22_9PEZI</name>
<comment type="caution">
    <text evidence="2">The sequence shown here is derived from an EMBL/GenBank/DDBJ whole genome shotgun (WGS) entry which is preliminary data.</text>
</comment>
<dbReference type="RefSeq" id="XP_060372101.1">
    <property type="nucleotide sequence ID" value="XM_060533321.1"/>
</dbReference>
<reference evidence="2 3" key="1">
    <citation type="submission" date="2016-10" db="EMBL/GenBank/DDBJ databases">
        <title>The genome sequence of Colletotrichum fioriniae PJ7.</title>
        <authorList>
            <person name="Baroncelli R."/>
        </authorList>
    </citation>
    <scope>NUCLEOTIDE SEQUENCE [LARGE SCALE GENOMIC DNA]</scope>
    <source>
        <strain evidence="2 3">Tom-12</strain>
    </source>
</reference>
<feature type="signal peptide" evidence="1">
    <location>
        <begin position="1"/>
        <end position="17"/>
    </location>
</feature>
<sequence length="66" mass="7267">MTLLCFAILAHSRPSEGQRNPYRTVVQDDDYCRKPVGMLELQQTPVKSFTTLAECLLIAAKAAGAQ</sequence>
<protein>
    <recommendedName>
        <fullName evidence="4">Secreted protein</fullName>
    </recommendedName>
</protein>
<dbReference type="GeneID" id="85417559"/>
<evidence type="ECO:0000313" key="3">
    <source>
        <dbReference type="Proteomes" id="UP001227543"/>
    </source>
</evidence>
<dbReference type="EMBL" id="MLFU01000517">
    <property type="protein sequence ID" value="KAK1448510.1"/>
    <property type="molecule type" value="Genomic_DNA"/>
</dbReference>
<evidence type="ECO:0000256" key="1">
    <source>
        <dbReference type="SAM" id="SignalP"/>
    </source>
</evidence>
<evidence type="ECO:0008006" key="4">
    <source>
        <dbReference type="Google" id="ProtNLM"/>
    </source>
</evidence>